<dbReference type="RefSeq" id="YP_006907511.1">
    <property type="nucleotide sequence ID" value="NC_018856.1"/>
</dbReference>
<organism evidence="1 2">
    <name type="scientific">Bacillus phage Bastille</name>
    <dbReference type="NCBI Taxonomy" id="57477"/>
    <lineage>
        <taxon>Viruses</taxon>
        <taxon>Duplodnaviria</taxon>
        <taxon>Heunggongvirae</taxon>
        <taxon>Uroviricota</taxon>
        <taxon>Caudoviricetes</taxon>
        <taxon>Herelleviridae</taxon>
        <taxon>Bastillevirinae</taxon>
        <taxon>Bastillevirus</taxon>
        <taxon>Bastillevirus bastille</taxon>
    </lineage>
</organism>
<protein>
    <submittedName>
        <fullName evidence="1">Uncharacterized protein</fullName>
    </submittedName>
</protein>
<dbReference type="Proteomes" id="UP000006285">
    <property type="component" value="Segment"/>
</dbReference>
<dbReference type="EMBL" id="JF966203">
    <property type="protein sequence ID" value="AEQ34415.1"/>
    <property type="molecule type" value="Genomic_DNA"/>
</dbReference>
<evidence type="ECO:0000313" key="2">
    <source>
        <dbReference type="Proteomes" id="UP000006285"/>
    </source>
</evidence>
<accession>J9PLU7</accession>
<keyword evidence="2" id="KW-1185">Reference proteome</keyword>
<dbReference type="GeneID" id="13829148"/>
<proteinExistence type="predicted"/>
<dbReference type="KEGG" id="vg:13829148"/>
<reference evidence="1 2" key="1">
    <citation type="submission" date="2013-01" db="EMBL/GenBank/DDBJ databases">
        <title>Large virulent SPO1-related Bacillus Phage Bastille.</title>
        <authorList>
            <person name="Klumpp J."/>
            <person name="Loessner M.J."/>
        </authorList>
    </citation>
    <scope>NUCLEOTIDE SEQUENCE [LARGE SCALE GENOMIC DNA]</scope>
</reference>
<sequence>MSVMMFLSEDKKRVVIKGDYGGHFFMKNMPIEDFKKQALDILLDEAEDMERRNSR</sequence>
<name>J9PLU7_9CAUD</name>
<evidence type="ECO:0000313" key="1">
    <source>
        <dbReference type="EMBL" id="AEQ34415.1"/>
    </source>
</evidence>